<dbReference type="PROSITE" id="PS50977">
    <property type="entry name" value="HTH_TETR_2"/>
    <property type="match status" value="1"/>
</dbReference>
<evidence type="ECO:0000256" key="1">
    <source>
        <dbReference type="ARBA" id="ARBA00023125"/>
    </source>
</evidence>
<keyword evidence="1 2" id="KW-0238">DNA-binding</keyword>
<dbReference type="GO" id="GO:0000976">
    <property type="term" value="F:transcription cis-regulatory region binding"/>
    <property type="evidence" value="ECO:0007669"/>
    <property type="project" value="TreeGrafter"/>
</dbReference>
<dbReference type="InterPro" id="IPR009057">
    <property type="entry name" value="Homeodomain-like_sf"/>
</dbReference>
<dbReference type="InterPro" id="IPR001647">
    <property type="entry name" value="HTH_TetR"/>
</dbReference>
<protein>
    <submittedName>
        <fullName evidence="4">Transcriptional regulator, AcrR family</fullName>
    </submittedName>
</protein>
<organism evidence="4">
    <name type="scientific">uncultured Arthrobacter sp</name>
    <dbReference type="NCBI Taxonomy" id="114050"/>
    <lineage>
        <taxon>Bacteria</taxon>
        <taxon>Bacillati</taxon>
        <taxon>Actinomycetota</taxon>
        <taxon>Actinomycetes</taxon>
        <taxon>Micrococcales</taxon>
        <taxon>Micrococcaceae</taxon>
        <taxon>Arthrobacter</taxon>
        <taxon>environmental samples</taxon>
    </lineage>
</organism>
<name>A0A6J4J5L1_9MICC</name>
<dbReference type="GO" id="GO:0003700">
    <property type="term" value="F:DNA-binding transcription factor activity"/>
    <property type="evidence" value="ECO:0007669"/>
    <property type="project" value="TreeGrafter"/>
</dbReference>
<dbReference type="PANTHER" id="PTHR30055">
    <property type="entry name" value="HTH-TYPE TRANSCRIPTIONAL REGULATOR RUTR"/>
    <property type="match status" value="1"/>
</dbReference>
<evidence type="ECO:0000313" key="4">
    <source>
        <dbReference type="EMBL" id="CAA9271081.1"/>
    </source>
</evidence>
<reference evidence="4" key="1">
    <citation type="submission" date="2020-02" db="EMBL/GenBank/DDBJ databases">
        <authorList>
            <person name="Meier V. D."/>
        </authorList>
    </citation>
    <scope>NUCLEOTIDE SEQUENCE</scope>
    <source>
        <strain evidence="4">AVDCRST_MAG83</strain>
    </source>
</reference>
<dbReference type="Gene3D" id="1.10.357.10">
    <property type="entry name" value="Tetracycline Repressor, domain 2"/>
    <property type="match status" value="1"/>
</dbReference>
<accession>A0A6J4J5L1</accession>
<gene>
    <name evidence="4" type="ORF">AVDCRST_MAG83-3272</name>
</gene>
<dbReference type="EMBL" id="CADCTE010000174">
    <property type="protein sequence ID" value="CAA9271081.1"/>
    <property type="molecule type" value="Genomic_DNA"/>
</dbReference>
<dbReference type="SUPFAM" id="SSF48498">
    <property type="entry name" value="Tetracyclin repressor-like, C-terminal domain"/>
    <property type="match status" value="1"/>
</dbReference>
<dbReference type="RefSeq" id="WP_294569860.1">
    <property type="nucleotide sequence ID" value="NZ_CADCTE010000174.1"/>
</dbReference>
<dbReference type="InterPro" id="IPR050109">
    <property type="entry name" value="HTH-type_TetR-like_transc_reg"/>
</dbReference>
<proteinExistence type="predicted"/>
<dbReference type="AlphaFoldDB" id="A0A6J4J5L1"/>
<feature type="DNA-binding region" description="H-T-H motif" evidence="2">
    <location>
        <begin position="34"/>
        <end position="53"/>
    </location>
</feature>
<evidence type="ECO:0000256" key="2">
    <source>
        <dbReference type="PROSITE-ProRule" id="PRU00335"/>
    </source>
</evidence>
<sequence>MPDDAPRPPRGTARASILASAARLFYTEGIRSVSADRILADTGTTKVTFYRHFPSKEDLVVAYLDLQSAQVRTEFERIRAAAPGPGAALRDIASAVGGQACRPGFRGCAFINAAAEYPEAGHPVRLAVERHRSWLRGLAVELLGELGLEDPGPAADQLMMLRDGAMVHGYVADGAGVADALIHAGASIVASYPGGRPRV</sequence>
<dbReference type="PRINTS" id="PR00455">
    <property type="entry name" value="HTHTETR"/>
</dbReference>
<feature type="domain" description="HTH tetR-type" evidence="3">
    <location>
        <begin position="11"/>
        <end position="71"/>
    </location>
</feature>
<dbReference type="Pfam" id="PF00440">
    <property type="entry name" value="TetR_N"/>
    <property type="match status" value="1"/>
</dbReference>
<dbReference type="SUPFAM" id="SSF46689">
    <property type="entry name" value="Homeodomain-like"/>
    <property type="match status" value="1"/>
</dbReference>
<dbReference type="PANTHER" id="PTHR30055:SF200">
    <property type="entry name" value="HTH-TYPE TRANSCRIPTIONAL REPRESSOR BDCR"/>
    <property type="match status" value="1"/>
</dbReference>
<evidence type="ECO:0000259" key="3">
    <source>
        <dbReference type="PROSITE" id="PS50977"/>
    </source>
</evidence>
<dbReference type="InterPro" id="IPR036271">
    <property type="entry name" value="Tet_transcr_reg_TetR-rel_C_sf"/>
</dbReference>